<dbReference type="AlphaFoldDB" id="A0A6A3QKG6"/>
<evidence type="ECO:0000256" key="1">
    <source>
        <dbReference type="SAM" id="Coils"/>
    </source>
</evidence>
<keyword evidence="1" id="KW-0175">Coiled coil</keyword>
<sequence>MARGADLFDEEDELDTGDLETDACVICMSGAYRPRLPDPPQVSIPAHAAPVPSVSQLAADARVLERENQALRAQYELVSVNNAGLAVHASVLHDHNLAFLRRAHEGYREGMIMLENTLLSRERAEQECVALQVRVASLRDRAGRVDAAEARLLALEDAAAEQYHALQDQFAAFQALVTDLTAQLAAAPPSASSASLAPLFAAQGERDDAHAERDDLRVERDDLRVQFATAQAALPPDRARLDAVVAERDLVKQAVGLAEQQRDDAFSERDRHRRTLVIVEQERDGAVDMRDQARRASVTLRRQRDATVAERDRACLASVILEQQQAATIEELRVARDSLSQSRTEVESAQRLNAPLQDDLRRVNALLVAHAEELCWGTTRIHELEGSVATASTLRVAAKSEMARAQTCSGATHSANLTLVQHALSGYIQVGHIAVWSPFILGSSPFGQKAGSFCQ</sequence>
<dbReference type="Proteomes" id="UP000441208">
    <property type="component" value="Unassembled WGS sequence"/>
</dbReference>
<evidence type="ECO:0000313" key="2">
    <source>
        <dbReference type="EMBL" id="KAE9078389.1"/>
    </source>
</evidence>
<comment type="caution">
    <text evidence="2">The sequence shown here is derived from an EMBL/GenBank/DDBJ whole genome shotgun (WGS) entry which is preliminary data.</text>
</comment>
<feature type="coiled-coil region" evidence="1">
    <location>
        <begin position="114"/>
        <end position="141"/>
    </location>
</feature>
<proteinExistence type="predicted"/>
<accession>A0A6A3QKG6</accession>
<reference evidence="2 3" key="1">
    <citation type="submission" date="2018-08" db="EMBL/GenBank/DDBJ databases">
        <title>Genomic investigation of the strawberry pathogen Phytophthora fragariae indicates pathogenicity is determined by transcriptional variation in three key races.</title>
        <authorList>
            <person name="Adams T.M."/>
            <person name="Armitage A.D."/>
            <person name="Sobczyk M.K."/>
            <person name="Bates H.J."/>
            <person name="Dunwell J.M."/>
            <person name="Nellist C.F."/>
            <person name="Harrison R.J."/>
        </authorList>
    </citation>
    <scope>NUCLEOTIDE SEQUENCE [LARGE SCALE GENOMIC DNA]</scope>
    <source>
        <strain evidence="2 3">NOV-71</strain>
    </source>
</reference>
<organism evidence="2 3">
    <name type="scientific">Phytophthora fragariae</name>
    <dbReference type="NCBI Taxonomy" id="53985"/>
    <lineage>
        <taxon>Eukaryota</taxon>
        <taxon>Sar</taxon>
        <taxon>Stramenopiles</taxon>
        <taxon>Oomycota</taxon>
        <taxon>Peronosporomycetes</taxon>
        <taxon>Peronosporales</taxon>
        <taxon>Peronosporaceae</taxon>
        <taxon>Phytophthora</taxon>
    </lineage>
</organism>
<dbReference type="EMBL" id="QXFZ01002314">
    <property type="protein sequence ID" value="KAE9078389.1"/>
    <property type="molecule type" value="Genomic_DNA"/>
</dbReference>
<name>A0A6A3QKG6_9STRA</name>
<gene>
    <name evidence="2" type="ORF">PF007_g23883</name>
</gene>
<protein>
    <submittedName>
        <fullName evidence="2">Uncharacterized protein</fullName>
    </submittedName>
</protein>
<feature type="coiled-coil region" evidence="1">
    <location>
        <begin position="54"/>
        <end position="81"/>
    </location>
</feature>
<evidence type="ECO:0000313" key="3">
    <source>
        <dbReference type="Proteomes" id="UP000441208"/>
    </source>
</evidence>